<dbReference type="InterPro" id="IPR023186">
    <property type="entry name" value="IUNH"/>
</dbReference>
<protein>
    <submittedName>
        <fullName evidence="5">Inosine-uridine preferring nucleoside hydrolase</fullName>
    </submittedName>
</protein>
<feature type="domain" description="Inosine/uridine-preferring nucleoside hydrolase" evidence="4">
    <location>
        <begin position="8"/>
        <end position="346"/>
    </location>
</feature>
<sequence>MADMMTPLWLDCDPGHDDALALVLAAFAPSLDLIGVSTVGGNQSVAKTTANAAAVLAMLGITPTTTESAGPAAESNGEETKQGAMTKRCVLVRGADKPLLAPPRGACAEIHGECGLGGSEELDAVRKLVAGDVGDGLAGRARGEMPGPAAVVMATEMARVHAETGRKITLVATGPLTNVALLFSLFPVKMAQILERVVFMGGASTGVGNTSPVAEFNIQMDPTAAAMVFENCPVPLHMVPLEVTHTVLYDESQAARLAEMDDTPFRKVIHSLMTFFASTYREVFGFDAPPVHDPVAIFRVLAPGAFKEEHFRVDVETARGSLCEGQTVVDRWHSSGKAPNVWVASSAAPRPSRR</sequence>
<dbReference type="GO" id="GO:0008477">
    <property type="term" value="F:purine nucleosidase activity"/>
    <property type="evidence" value="ECO:0007669"/>
    <property type="project" value="TreeGrafter"/>
</dbReference>
<name>A0A0L0DDM1_THETB</name>
<dbReference type="SUPFAM" id="SSF53590">
    <property type="entry name" value="Nucleoside hydrolase"/>
    <property type="match status" value="1"/>
</dbReference>
<dbReference type="PANTHER" id="PTHR12304:SF59">
    <property type="entry name" value="INOSINE-URIDINE PREFERRING NUCLEOSIDE HYDROLASE FAMILY PROTEIN"/>
    <property type="match status" value="1"/>
</dbReference>
<evidence type="ECO:0000256" key="3">
    <source>
        <dbReference type="ARBA" id="ARBA00023295"/>
    </source>
</evidence>
<dbReference type="eggNOG" id="KOG2938">
    <property type="taxonomic scope" value="Eukaryota"/>
</dbReference>
<dbReference type="OMA" id="WVGVETK"/>
<evidence type="ECO:0000256" key="2">
    <source>
        <dbReference type="ARBA" id="ARBA00022801"/>
    </source>
</evidence>
<reference evidence="5 6" key="1">
    <citation type="submission" date="2010-05" db="EMBL/GenBank/DDBJ databases">
        <title>The Genome Sequence of Thecamonas trahens ATCC 50062.</title>
        <authorList>
            <consortium name="The Broad Institute Genome Sequencing Platform"/>
            <person name="Russ C."/>
            <person name="Cuomo C."/>
            <person name="Shea T."/>
            <person name="Young S.K."/>
            <person name="Zeng Q."/>
            <person name="Koehrsen M."/>
            <person name="Haas B."/>
            <person name="Borodovsky M."/>
            <person name="Guigo R."/>
            <person name="Alvarado L."/>
            <person name="Berlin A."/>
            <person name="Bochicchio J."/>
            <person name="Borenstein D."/>
            <person name="Chapman S."/>
            <person name="Chen Z."/>
            <person name="Freedman E."/>
            <person name="Gellesch M."/>
            <person name="Goldberg J."/>
            <person name="Griggs A."/>
            <person name="Gujja S."/>
            <person name="Heilman E."/>
            <person name="Heiman D."/>
            <person name="Hepburn T."/>
            <person name="Howarth C."/>
            <person name="Jen D."/>
            <person name="Larson L."/>
            <person name="Mehta T."/>
            <person name="Park D."/>
            <person name="Pearson M."/>
            <person name="Roberts A."/>
            <person name="Saif S."/>
            <person name="Shenoy N."/>
            <person name="Sisk P."/>
            <person name="Stolte C."/>
            <person name="Sykes S."/>
            <person name="Thomson T."/>
            <person name="Walk T."/>
            <person name="White J."/>
            <person name="Yandava C."/>
            <person name="Burger G."/>
            <person name="Gray M.W."/>
            <person name="Holland P.W.H."/>
            <person name="King N."/>
            <person name="Lang F.B.F."/>
            <person name="Roger A.J."/>
            <person name="Ruiz-Trillo I."/>
            <person name="Lander E."/>
            <person name="Nusbaum C."/>
        </authorList>
    </citation>
    <scope>NUCLEOTIDE SEQUENCE [LARGE SCALE GENOMIC DNA]</scope>
    <source>
        <strain evidence="5 6">ATCC 50062</strain>
    </source>
</reference>
<proteinExistence type="inferred from homology"/>
<dbReference type="InterPro" id="IPR001910">
    <property type="entry name" value="Inosine/uridine_hydrolase_dom"/>
</dbReference>
<accession>A0A0L0DDM1</accession>
<dbReference type="OrthoDB" id="432381at2759"/>
<dbReference type="GO" id="GO:0005829">
    <property type="term" value="C:cytosol"/>
    <property type="evidence" value="ECO:0007669"/>
    <property type="project" value="TreeGrafter"/>
</dbReference>
<evidence type="ECO:0000256" key="1">
    <source>
        <dbReference type="ARBA" id="ARBA00009176"/>
    </source>
</evidence>
<evidence type="ECO:0000259" key="4">
    <source>
        <dbReference type="Pfam" id="PF01156"/>
    </source>
</evidence>
<dbReference type="EMBL" id="GL349460">
    <property type="protein sequence ID" value="KNC50216.1"/>
    <property type="molecule type" value="Genomic_DNA"/>
</dbReference>
<dbReference type="STRING" id="461836.A0A0L0DDM1"/>
<dbReference type="InterPro" id="IPR036452">
    <property type="entry name" value="Ribo_hydro-like"/>
</dbReference>
<dbReference type="AlphaFoldDB" id="A0A0L0DDM1"/>
<keyword evidence="6" id="KW-1185">Reference proteome</keyword>
<dbReference type="Proteomes" id="UP000054408">
    <property type="component" value="Unassembled WGS sequence"/>
</dbReference>
<dbReference type="Pfam" id="PF01156">
    <property type="entry name" value="IU_nuc_hydro"/>
    <property type="match status" value="1"/>
</dbReference>
<organism evidence="5 6">
    <name type="scientific">Thecamonas trahens ATCC 50062</name>
    <dbReference type="NCBI Taxonomy" id="461836"/>
    <lineage>
        <taxon>Eukaryota</taxon>
        <taxon>Apusozoa</taxon>
        <taxon>Apusomonadida</taxon>
        <taxon>Apusomonadidae</taxon>
        <taxon>Thecamonas</taxon>
    </lineage>
</organism>
<dbReference type="GeneID" id="25565539"/>
<dbReference type="Gene3D" id="3.90.245.10">
    <property type="entry name" value="Ribonucleoside hydrolase-like"/>
    <property type="match status" value="1"/>
</dbReference>
<evidence type="ECO:0000313" key="6">
    <source>
        <dbReference type="Proteomes" id="UP000054408"/>
    </source>
</evidence>
<dbReference type="GO" id="GO:0006152">
    <property type="term" value="P:purine nucleoside catabolic process"/>
    <property type="evidence" value="ECO:0007669"/>
    <property type="project" value="TreeGrafter"/>
</dbReference>
<comment type="similarity">
    <text evidence="1">Belongs to the IUNH family.</text>
</comment>
<dbReference type="RefSeq" id="XP_013757050.1">
    <property type="nucleotide sequence ID" value="XM_013901596.1"/>
</dbReference>
<dbReference type="PANTHER" id="PTHR12304">
    <property type="entry name" value="INOSINE-URIDINE PREFERRING NUCLEOSIDE HYDROLASE"/>
    <property type="match status" value="1"/>
</dbReference>
<keyword evidence="2 5" id="KW-0378">Hydrolase</keyword>
<keyword evidence="3" id="KW-0326">Glycosidase</keyword>
<evidence type="ECO:0000313" key="5">
    <source>
        <dbReference type="EMBL" id="KNC50216.1"/>
    </source>
</evidence>
<gene>
    <name evidence="5" type="ORF">AMSG_06364</name>
</gene>